<protein>
    <submittedName>
        <fullName evidence="3">Mannose-6-phosphate isomerase-like protein (Cupin superfamily)</fullName>
    </submittedName>
</protein>
<dbReference type="GO" id="GO:0006355">
    <property type="term" value="P:regulation of DNA-templated transcription"/>
    <property type="evidence" value="ECO:0007669"/>
    <property type="project" value="InterPro"/>
</dbReference>
<dbReference type="InterPro" id="IPR003313">
    <property type="entry name" value="AraC-bd"/>
</dbReference>
<evidence type="ECO:0000313" key="3">
    <source>
        <dbReference type="EMBL" id="ROR83202.1"/>
    </source>
</evidence>
<dbReference type="InterPro" id="IPR037923">
    <property type="entry name" value="HTH-like"/>
</dbReference>
<dbReference type="SUPFAM" id="SSF51215">
    <property type="entry name" value="Regulatory protein AraC"/>
    <property type="match status" value="1"/>
</dbReference>
<reference evidence="3 4" key="1">
    <citation type="submission" date="2018-11" db="EMBL/GenBank/DDBJ databases">
        <title>Sequencing the genomes of 1000 actinobacteria strains.</title>
        <authorList>
            <person name="Klenk H.-P."/>
        </authorList>
    </citation>
    <scope>NUCLEOTIDE SEQUENCE [LARGE SCALE GENOMIC DNA]</scope>
    <source>
        <strain evidence="3 4">DSM 14012</strain>
    </source>
</reference>
<proteinExistence type="predicted"/>
<keyword evidence="3" id="KW-0413">Isomerase</keyword>
<comment type="caution">
    <text evidence="3">The sequence shown here is derived from an EMBL/GenBank/DDBJ whole genome shotgun (WGS) entry which is preliminary data.</text>
</comment>
<dbReference type="Gene3D" id="2.60.120.10">
    <property type="entry name" value="Jelly Rolls"/>
    <property type="match status" value="1"/>
</dbReference>
<organism evidence="3 4">
    <name type="scientific">Plantibacter flavus</name>
    <dbReference type="NCBI Taxonomy" id="150123"/>
    <lineage>
        <taxon>Bacteria</taxon>
        <taxon>Bacillati</taxon>
        <taxon>Actinomycetota</taxon>
        <taxon>Actinomycetes</taxon>
        <taxon>Micrococcales</taxon>
        <taxon>Microbacteriaceae</taxon>
        <taxon>Plantibacter</taxon>
    </lineage>
</organism>
<evidence type="ECO:0000259" key="2">
    <source>
        <dbReference type="Pfam" id="PF02311"/>
    </source>
</evidence>
<accession>A0A3N2C6Q6</accession>
<keyword evidence="1" id="KW-0238">DNA-binding</keyword>
<dbReference type="GO" id="GO:0003677">
    <property type="term" value="F:DNA binding"/>
    <property type="evidence" value="ECO:0007669"/>
    <property type="project" value="UniProtKB-KW"/>
</dbReference>
<evidence type="ECO:0000256" key="1">
    <source>
        <dbReference type="ARBA" id="ARBA00023125"/>
    </source>
</evidence>
<dbReference type="RefSeq" id="WP_085513581.1">
    <property type="nucleotide sequence ID" value="NZ_FXAP01000006.1"/>
</dbReference>
<feature type="domain" description="AraC-type arabinose-binding/dimerisation" evidence="2">
    <location>
        <begin position="32"/>
        <end position="81"/>
    </location>
</feature>
<dbReference type="InterPro" id="IPR014710">
    <property type="entry name" value="RmlC-like_jellyroll"/>
</dbReference>
<dbReference type="GO" id="GO:0016853">
    <property type="term" value="F:isomerase activity"/>
    <property type="evidence" value="ECO:0007669"/>
    <property type="project" value="UniProtKB-KW"/>
</dbReference>
<name>A0A3N2C6Q6_9MICO</name>
<keyword evidence="4" id="KW-1185">Reference proteome</keyword>
<sequence length="131" mass="14191">MPVIEPGSWVHPGSKPDWSEIGTIGRFAVSVDGGRFDRHHHDDHEIWFITEGKGKVLVDGGERYVQSGDIVLTQAGDTHDIVEVYETIRGFFTETGLPAGGRVGHLHANDDDAAGHVVTALPLPADFPTRA</sequence>
<evidence type="ECO:0000313" key="4">
    <source>
        <dbReference type="Proteomes" id="UP000266915"/>
    </source>
</evidence>
<dbReference type="Pfam" id="PF02311">
    <property type="entry name" value="AraC_binding"/>
    <property type="match status" value="1"/>
</dbReference>
<dbReference type="AlphaFoldDB" id="A0A3N2C6Q6"/>
<dbReference type="Proteomes" id="UP000266915">
    <property type="component" value="Unassembled WGS sequence"/>
</dbReference>
<gene>
    <name evidence="3" type="ORF">EDD42_3308</name>
</gene>
<dbReference type="EMBL" id="RKHL01000001">
    <property type="protein sequence ID" value="ROR83202.1"/>
    <property type="molecule type" value="Genomic_DNA"/>
</dbReference>